<gene>
    <name evidence="2" type="ORF">GCM10007103_26350</name>
</gene>
<dbReference type="Pfam" id="PF13692">
    <property type="entry name" value="Glyco_trans_1_4"/>
    <property type="match status" value="1"/>
</dbReference>
<dbReference type="PANTHER" id="PTHR12526:SF630">
    <property type="entry name" value="GLYCOSYLTRANSFERASE"/>
    <property type="match status" value="1"/>
</dbReference>
<accession>A0A918SHV1</accession>
<dbReference type="RefSeq" id="WP_189605238.1">
    <property type="nucleotide sequence ID" value="NZ_BMXB01000012.1"/>
</dbReference>
<dbReference type="InterPro" id="IPR028098">
    <property type="entry name" value="Glyco_trans_4-like_N"/>
</dbReference>
<name>A0A918SHV1_9FLAO</name>
<protein>
    <submittedName>
        <fullName evidence="2">Glycosyl transferase group 1</fullName>
    </submittedName>
</protein>
<evidence type="ECO:0000313" key="2">
    <source>
        <dbReference type="EMBL" id="GHA43874.1"/>
    </source>
</evidence>
<reference evidence="2" key="1">
    <citation type="journal article" date="2014" name="Int. J. Syst. Evol. Microbiol.">
        <title>Complete genome sequence of Corynebacterium casei LMG S-19264T (=DSM 44701T), isolated from a smear-ripened cheese.</title>
        <authorList>
            <consortium name="US DOE Joint Genome Institute (JGI-PGF)"/>
            <person name="Walter F."/>
            <person name="Albersmeier A."/>
            <person name="Kalinowski J."/>
            <person name="Ruckert C."/>
        </authorList>
    </citation>
    <scope>NUCLEOTIDE SEQUENCE</scope>
    <source>
        <strain evidence="2">KCTC 12719</strain>
    </source>
</reference>
<proteinExistence type="predicted"/>
<evidence type="ECO:0000259" key="1">
    <source>
        <dbReference type="Pfam" id="PF13439"/>
    </source>
</evidence>
<sequence length="372" mass="42520">MNILHLSAVKNWGGGENHIENLCHELEQLSPTVTNNILCVKNGHFQKKLSSGKIGVVPARLSFKLDPRYFLKLIRFCKKEKIDLIHIHDTTALALGVIGDYFYDLPPFVFSKKTSFPIKNRESTLHKYNYYKIKKILCVSEETKKVTSLAIKDSAKLATIYHGTRLENKSKKTPFLLREKLGLKPQQKIIGNIANHIRAKSLENFIDIAHTIINENKRTDFTFVQIGSFTNRTEDLQRKIAKLNLQDHVFLLGFLPDASNFISQFDISLVTSQSEGIPGFIYESFFHKVPVISTRVGGIPEIITDGENGLLANMHDHKKLSEHILFLYDKPQVINRFTDLSHKLLIENFTTTKMAEQTLLEYKKVLNGRSKK</sequence>
<dbReference type="CDD" id="cd03801">
    <property type="entry name" value="GT4_PimA-like"/>
    <property type="match status" value="1"/>
</dbReference>
<evidence type="ECO:0000313" key="3">
    <source>
        <dbReference type="Proteomes" id="UP000610456"/>
    </source>
</evidence>
<dbReference type="PANTHER" id="PTHR12526">
    <property type="entry name" value="GLYCOSYLTRANSFERASE"/>
    <property type="match status" value="1"/>
</dbReference>
<organism evidence="2 3">
    <name type="scientific">Salinimicrobium marinum</name>
    <dbReference type="NCBI Taxonomy" id="680283"/>
    <lineage>
        <taxon>Bacteria</taxon>
        <taxon>Pseudomonadati</taxon>
        <taxon>Bacteroidota</taxon>
        <taxon>Flavobacteriia</taxon>
        <taxon>Flavobacteriales</taxon>
        <taxon>Flavobacteriaceae</taxon>
        <taxon>Salinimicrobium</taxon>
    </lineage>
</organism>
<dbReference type="Gene3D" id="3.40.50.2000">
    <property type="entry name" value="Glycogen Phosphorylase B"/>
    <property type="match status" value="2"/>
</dbReference>
<reference evidence="2" key="2">
    <citation type="submission" date="2020-09" db="EMBL/GenBank/DDBJ databases">
        <authorList>
            <person name="Sun Q."/>
            <person name="Kim S."/>
        </authorList>
    </citation>
    <scope>NUCLEOTIDE SEQUENCE</scope>
    <source>
        <strain evidence="2">KCTC 12719</strain>
    </source>
</reference>
<keyword evidence="3" id="KW-1185">Reference proteome</keyword>
<dbReference type="Pfam" id="PF13439">
    <property type="entry name" value="Glyco_transf_4"/>
    <property type="match status" value="1"/>
</dbReference>
<keyword evidence="2" id="KW-0808">Transferase</keyword>
<dbReference type="AlphaFoldDB" id="A0A918SHV1"/>
<comment type="caution">
    <text evidence="2">The sequence shown here is derived from an EMBL/GenBank/DDBJ whole genome shotgun (WGS) entry which is preliminary data.</text>
</comment>
<dbReference type="SUPFAM" id="SSF53756">
    <property type="entry name" value="UDP-Glycosyltransferase/glycogen phosphorylase"/>
    <property type="match status" value="1"/>
</dbReference>
<dbReference type="Proteomes" id="UP000610456">
    <property type="component" value="Unassembled WGS sequence"/>
</dbReference>
<dbReference type="GO" id="GO:0016757">
    <property type="term" value="F:glycosyltransferase activity"/>
    <property type="evidence" value="ECO:0007669"/>
    <property type="project" value="UniProtKB-ARBA"/>
</dbReference>
<dbReference type="EMBL" id="BMXB01000012">
    <property type="protein sequence ID" value="GHA43874.1"/>
    <property type="molecule type" value="Genomic_DNA"/>
</dbReference>
<feature type="domain" description="Glycosyltransferase subfamily 4-like N-terminal" evidence="1">
    <location>
        <begin position="12"/>
        <end position="167"/>
    </location>
</feature>